<dbReference type="GO" id="GO:0032259">
    <property type="term" value="P:methylation"/>
    <property type="evidence" value="ECO:0007669"/>
    <property type="project" value="UniProtKB-KW"/>
</dbReference>
<sequence>MRMRPEDILPTYNALAVEWDTQRSQALFERKWLDRMLNLAPGKSVLDIGCGAGRPIARYLLEKGATVTGLDGAPAMLNLFQSNLPDARVILADMRGVDLGETFDALLAWNSFFHLSADEQGAMFAVFARHANPSAALMFTSGPRKSERIGQVAGQSVYHASLDPSEYESLLNANGFRVKHFRPEDPECAGHTIWLAEFTA</sequence>
<evidence type="ECO:0000256" key="2">
    <source>
        <dbReference type="ARBA" id="ARBA00022679"/>
    </source>
</evidence>
<reference evidence="4 5" key="1">
    <citation type="submission" date="2017-05" db="EMBL/GenBank/DDBJ databases">
        <authorList>
            <person name="Song R."/>
            <person name="Chenine A.L."/>
            <person name="Ruprecht R.M."/>
        </authorList>
    </citation>
    <scope>NUCLEOTIDE SEQUENCE [LARGE SCALE GENOMIC DNA]</scope>
    <source>
        <strain evidence="4 5">CECT 8489</strain>
    </source>
</reference>
<dbReference type="EC" id="2.1.1.222" evidence="4"/>
<dbReference type="PANTHER" id="PTHR43861">
    <property type="entry name" value="TRANS-ACONITATE 2-METHYLTRANSFERASE-RELATED"/>
    <property type="match status" value="1"/>
</dbReference>
<protein>
    <submittedName>
        <fullName evidence="4">Ubiquinone biosynthesis O-methyltransferase</fullName>
        <ecNumber evidence="4">2.1.1.222</ecNumber>
    </submittedName>
</protein>
<dbReference type="Proteomes" id="UP000201838">
    <property type="component" value="Unassembled WGS sequence"/>
</dbReference>
<dbReference type="Gene3D" id="3.40.50.150">
    <property type="entry name" value="Vaccinia Virus protein VP39"/>
    <property type="match status" value="1"/>
</dbReference>
<keyword evidence="1 4" id="KW-0489">Methyltransferase</keyword>
<feature type="domain" description="Methyltransferase" evidence="3">
    <location>
        <begin position="45"/>
        <end position="133"/>
    </location>
</feature>
<dbReference type="InterPro" id="IPR029063">
    <property type="entry name" value="SAM-dependent_MTases_sf"/>
</dbReference>
<evidence type="ECO:0000313" key="5">
    <source>
        <dbReference type="Proteomes" id="UP000201838"/>
    </source>
</evidence>
<dbReference type="PANTHER" id="PTHR43861:SF1">
    <property type="entry name" value="TRANS-ACONITATE 2-METHYLTRANSFERASE"/>
    <property type="match status" value="1"/>
</dbReference>
<dbReference type="EMBL" id="FXXQ01000001">
    <property type="protein sequence ID" value="SMX22353.1"/>
    <property type="molecule type" value="Genomic_DNA"/>
</dbReference>
<keyword evidence="2 4" id="KW-0808">Transferase</keyword>
<organism evidence="4 5">
    <name type="scientific">Boseongicola aestuarii</name>
    <dbReference type="NCBI Taxonomy" id="1470561"/>
    <lineage>
        <taxon>Bacteria</taxon>
        <taxon>Pseudomonadati</taxon>
        <taxon>Pseudomonadota</taxon>
        <taxon>Alphaproteobacteria</taxon>
        <taxon>Rhodobacterales</taxon>
        <taxon>Paracoccaceae</taxon>
        <taxon>Boseongicola</taxon>
    </lineage>
</organism>
<dbReference type="Pfam" id="PF13649">
    <property type="entry name" value="Methyltransf_25"/>
    <property type="match status" value="1"/>
</dbReference>
<evidence type="ECO:0000313" key="4">
    <source>
        <dbReference type="EMBL" id="SMX22353.1"/>
    </source>
</evidence>
<dbReference type="SUPFAM" id="SSF53335">
    <property type="entry name" value="S-adenosyl-L-methionine-dependent methyltransferases"/>
    <property type="match status" value="1"/>
</dbReference>
<proteinExistence type="predicted"/>
<dbReference type="InterPro" id="IPR041698">
    <property type="entry name" value="Methyltransf_25"/>
</dbReference>
<accession>A0A238IWE8</accession>
<gene>
    <name evidence="4" type="primary">ubiG_1</name>
    <name evidence="4" type="ORF">BOA8489_00445</name>
</gene>
<dbReference type="CDD" id="cd02440">
    <property type="entry name" value="AdoMet_MTases"/>
    <property type="match status" value="1"/>
</dbReference>
<dbReference type="AlphaFoldDB" id="A0A238IWE8"/>
<dbReference type="GO" id="GO:0102208">
    <property type="term" value="F:2-polyprenyl-6-hydroxyphenol methylase activity"/>
    <property type="evidence" value="ECO:0007669"/>
    <property type="project" value="UniProtKB-EC"/>
</dbReference>
<keyword evidence="5" id="KW-1185">Reference proteome</keyword>
<evidence type="ECO:0000256" key="1">
    <source>
        <dbReference type="ARBA" id="ARBA00022603"/>
    </source>
</evidence>
<dbReference type="RefSeq" id="WP_306345741.1">
    <property type="nucleotide sequence ID" value="NZ_FXXQ01000001.1"/>
</dbReference>
<keyword evidence="4" id="KW-0830">Ubiquinone</keyword>
<evidence type="ECO:0000259" key="3">
    <source>
        <dbReference type="Pfam" id="PF13649"/>
    </source>
</evidence>
<name>A0A238IWE8_9RHOB</name>